<evidence type="ECO:0000256" key="3">
    <source>
        <dbReference type="ARBA" id="ARBA00023082"/>
    </source>
</evidence>
<dbReference type="Pfam" id="PF08281">
    <property type="entry name" value="Sigma70_r4_2"/>
    <property type="match status" value="1"/>
</dbReference>
<comment type="similarity">
    <text evidence="1">Belongs to the sigma-70 factor family. ECF subfamily.</text>
</comment>
<evidence type="ECO:0000256" key="1">
    <source>
        <dbReference type="ARBA" id="ARBA00010641"/>
    </source>
</evidence>
<dbReference type="SUPFAM" id="SSF88946">
    <property type="entry name" value="Sigma2 domain of RNA polymerase sigma factors"/>
    <property type="match status" value="1"/>
</dbReference>
<evidence type="ECO:0000259" key="6">
    <source>
        <dbReference type="Pfam" id="PF04542"/>
    </source>
</evidence>
<dbReference type="RefSeq" id="WP_248360595.1">
    <property type="nucleotide sequence ID" value="NZ_AP025591.1"/>
</dbReference>
<reference evidence="9" key="1">
    <citation type="journal article" date="2022" name="Int. J. Syst. Evol. Microbiol.">
        <title>Anaeromyxobacter oryzae sp. nov., Anaeromyxobacter diazotrophicus sp. nov. and Anaeromyxobacter paludicola sp. nov., isolated from paddy soils.</title>
        <authorList>
            <person name="Itoh H."/>
            <person name="Xu Z."/>
            <person name="Mise K."/>
            <person name="Masuda Y."/>
            <person name="Ushijima N."/>
            <person name="Hayakawa C."/>
            <person name="Shiratori Y."/>
            <person name="Senoo K."/>
        </authorList>
    </citation>
    <scope>NUCLEOTIDE SEQUENCE [LARGE SCALE GENOMIC DNA]</scope>
    <source>
        <strain evidence="9">Red232</strain>
    </source>
</reference>
<dbReference type="EMBL" id="AP025591">
    <property type="protein sequence ID" value="BDG02916.1"/>
    <property type="molecule type" value="Genomic_DNA"/>
</dbReference>
<evidence type="ECO:0000259" key="7">
    <source>
        <dbReference type="Pfam" id="PF08281"/>
    </source>
</evidence>
<evidence type="ECO:0000256" key="2">
    <source>
        <dbReference type="ARBA" id="ARBA00023015"/>
    </source>
</evidence>
<protein>
    <submittedName>
        <fullName evidence="8">RNA polymerase sigma factor RpoE</fullName>
    </submittedName>
</protein>
<dbReference type="InterPro" id="IPR007627">
    <property type="entry name" value="RNA_pol_sigma70_r2"/>
</dbReference>
<dbReference type="SUPFAM" id="SSF88659">
    <property type="entry name" value="Sigma3 and sigma4 domains of RNA polymerase sigma factors"/>
    <property type="match status" value="1"/>
</dbReference>
<organism evidence="8 9">
    <name type="scientific">Anaeromyxobacter oryzae</name>
    <dbReference type="NCBI Taxonomy" id="2918170"/>
    <lineage>
        <taxon>Bacteria</taxon>
        <taxon>Pseudomonadati</taxon>
        <taxon>Myxococcota</taxon>
        <taxon>Myxococcia</taxon>
        <taxon>Myxococcales</taxon>
        <taxon>Cystobacterineae</taxon>
        <taxon>Anaeromyxobacteraceae</taxon>
        <taxon>Anaeromyxobacter</taxon>
    </lineage>
</organism>
<sequence length="184" mass="20565">MPFELWPRARAPVGAKETLVHADALYNLARYLTRDPNDAEDLVQETYERALRAWGQLERDTNVKAWLFRILRNAFISRYRQETRRPALELYDTTEQAPEGAADDGSASTPGGAEPEQMRRLVSSDIEAALRTLSEDARTAILLDLEGFTESEVALIVGCAVGTVKSRLNRARAALRLKLADYGT</sequence>
<keyword evidence="9" id="KW-1185">Reference proteome</keyword>
<feature type="domain" description="RNA polymerase sigma-70 region 2" evidence="6">
    <location>
        <begin position="21"/>
        <end position="85"/>
    </location>
</feature>
<dbReference type="InterPro" id="IPR014284">
    <property type="entry name" value="RNA_pol_sigma-70_dom"/>
</dbReference>
<dbReference type="InterPro" id="IPR036388">
    <property type="entry name" value="WH-like_DNA-bd_sf"/>
</dbReference>
<dbReference type="InterPro" id="IPR013249">
    <property type="entry name" value="RNA_pol_sigma70_r4_t2"/>
</dbReference>
<name>A0ABN6MPH0_9BACT</name>
<proteinExistence type="inferred from homology"/>
<keyword evidence="4" id="KW-0804">Transcription</keyword>
<dbReference type="Pfam" id="PF04542">
    <property type="entry name" value="Sigma70_r2"/>
    <property type="match status" value="1"/>
</dbReference>
<dbReference type="PANTHER" id="PTHR43133:SF25">
    <property type="entry name" value="RNA POLYMERASE SIGMA FACTOR RFAY-RELATED"/>
    <property type="match status" value="1"/>
</dbReference>
<dbReference type="InterPro" id="IPR013324">
    <property type="entry name" value="RNA_pol_sigma_r3/r4-like"/>
</dbReference>
<gene>
    <name evidence="8" type="ORF">AMOR_19120</name>
</gene>
<evidence type="ECO:0000256" key="4">
    <source>
        <dbReference type="ARBA" id="ARBA00023163"/>
    </source>
</evidence>
<keyword evidence="2" id="KW-0805">Transcription regulation</keyword>
<feature type="domain" description="RNA polymerase sigma factor 70 region 4 type 2" evidence="7">
    <location>
        <begin position="125"/>
        <end position="175"/>
    </location>
</feature>
<dbReference type="Gene3D" id="1.10.10.10">
    <property type="entry name" value="Winged helix-like DNA-binding domain superfamily/Winged helix DNA-binding domain"/>
    <property type="match status" value="1"/>
</dbReference>
<dbReference type="CDD" id="cd06171">
    <property type="entry name" value="Sigma70_r4"/>
    <property type="match status" value="1"/>
</dbReference>
<evidence type="ECO:0000313" key="9">
    <source>
        <dbReference type="Proteomes" id="UP001162891"/>
    </source>
</evidence>
<dbReference type="Proteomes" id="UP001162891">
    <property type="component" value="Chromosome"/>
</dbReference>
<dbReference type="InterPro" id="IPR039425">
    <property type="entry name" value="RNA_pol_sigma-70-like"/>
</dbReference>
<dbReference type="InterPro" id="IPR013325">
    <property type="entry name" value="RNA_pol_sigma_r2"/>
</dbReference>
<keyword evidence="3" id="KW-0731">Sigma factor</keyword>
<evidence type="ECO:0000313" key="8">
    <source>
        <dbReference type="EMBL" id="BDG02916.1"/>
    </source>
</evidence>
<accession>A0ABN6MPH0</accession>
<dbReference type="NCBIfam" id="TIGR02937">
    <property type="entry name" value="sigma70-ECF"/>
    <property type="match status" value="1"/>
</dbReference>
<dbReference type="PANTHER" id="PTHR43133">
    <property type="entry name" value="RNA POLYMERASE ECF-TYPE SIGMA FACTO"/>
    <property type="match status" value="1"/>
</dbReference>
<dbReference type="Gene3D" id="1.10.1740.10">
    <property type="match status" value="1"/>
</dbReference>
<evidence type="ECO:0000256" key="5">
    <source>
        <dbReference type="SAM" id="MobiDB-lite"/>
    </source>
</evidence>
<feature type="region of interest" description="Disordered" evidence="5">
    <location>
        <begin position="90"/>
        <end position="117"/>
    </location>
</feature>